<dbReference type="OrthoDB" id="9811531at2"/>
<reference evidence="1 2" key="1">
    <citation type="submission" date="2018-08" db="EMBL/GenBank/DDBJ databases">
        <title>Murine metabolic-syndrome-specific gut microbial biobank.</title>
        <authorList>
            <person name="Liu C."/>
        </authorList>
    </citation>
    <scope>NUCLEOTIDE SEQUENCE [LARGE SCALE GENOMIC DNA]</scope>
    <source>
        <strain evidence="1 2">583</strain>
    </source>
</reference>
<comment type="caution">
    <text evidence="1">The sequence shown here is derived from an EMBL/GenBank/DDBJ whole genome shotgun (WGS) entry which is preliminary data.</text>
</comment>
<keyword evidence="2" id="KW-1185">Reference proteome</keyword>
<dbReference type="InterPro" id="IPR036593">
    <property type="entry name" value="CPE0013-like_sf"/>
</dbReference>
<dbReference type="SUPFAM" id="SSF160148">
    <property type="entry name" value="CPE0013-like"/>
    <property type="match status" value="1"/>
</dbReference>
<organism evidence="1 2">
    <name type="scientific">Senegalia massiliensis</name>
    <dbReference type="NCBI Taxonomy" id="1720316"/>
    <lineage>
        <taxon>Bacteria</taxon>
        <taxon>Bacillati</taxon>
        <taxon>Bacillota</taxon>
        <taxon>Clostridia</taxon>
        <taxon>Eubacteriales</taxon>
        <taxon>Clostridiaceae</taxon>
        <taxon>Senegalia</taxon>
    </lineage>
</organism>
<evidence type="ECO:0000313" key="2">
    <source>
        <dbReference type="Proteomes" id="UP000467132"/>
    </source>
</evidence>
<dbReference type="Gene3D" id="3.10.530.10">
    <property type="entry name" value="CPE0013-like"/>
    <property type="match status" value="1"/>
</dbReference>
<protein>
    <submittedName>
        <fullName evidence="1">DUF1667 domain-containing protein</fullName>
    </submittedName>
</protein>
<sequence length="123" mass="13630">MKEYEKVCIVCPIGCRLTITEDPKSDDGYKVEGNNCPRGEKYGIKEVTNPTRVLTTTVKIVGAHLSRIPVISNDGIPKDKLFEAMEIINNLEIIAPIKSGDVVVKNILDTRVDIVASRSMEKE</sequence>
<dbReference type="Proteomes" id="UP000467132">
    <property type="component" value="Unassembled WGS sequence"/>
</dbReference>
<dbReference type="Pfam" id="PF07892">
    <property type="entry name" value="DUF1667"/>
    <property type="match status" value="1"/>
</dbReference>
<dbReference type="PANTHER" id="PTHR39450">
    <property type="entry name" value="MOLYBDOPTERIN OXIDOREDUCTASE, 4FE-4S CLUSTER-BINDING SUBUNIT"/>
    <property type="match status" value="1"/>
</dbReference>
<dbReference type="AlphaFoldDB" id="A0A845QVN8"/>
<dbReference type="EMBL" id="QXXA01000009">
    <property type="protein sequence ID" value="NBI06987.1"/>
    <property type="molecule type" value="Genomic_DNA"/>
</dbReference>
<dbReference type="PANTHER" id="PTHR39450:SF1">
    <property type="entry name" value="DUF1667 DOMAIN-CONTAINING PROTEIN"/>
    <property type="match status" value="1"/>
</dbReference>
<name>A0A845QVN8_9CLOT</name>
<accession>A0A845QVN8</accession>
<dbReference type="InterPro" id="IPR012460">
    <property type="entry name" value="DUF1667"/>
</dbReference>
<evidence type="ECO:0000313" key="1">
    <source>
        <dbReference type="EMBL" id="NBI06987.1"/>
    </source>
</evidence>
<dbReference type="RefSeq" id="WP_160197454.1">
    <property type="nucleotide sequence ID" value="NZ_QXXA01000009.1"/>
</dbReference>
<proteinExistence type="predicted"/>
<gene>
    <name evidence="1" type="ORF">D3Z33_08990</name>
</gene>